<comment type="caution">
    <text evidence="1">The sequence shown here is derived from an EMBL/GenBank/DDBJ whole genome shotgun (WGS) entry which is preliminary data.</text>
</comment>
<evidence type="ECO:0000313" key="2">
    <source>
        <dbReference type="Proteomes" id="UP000623608"/>
    </source>
</evidence>
<keyword evidence="2" id="KW-1185">Reference proteome</keyword>
<reference evidence="1" key="1">
    <citation type="submission" date="2021-01" db="EMBL/GenBank/DDBJ databases">
        <title>Whole genome shotgun sequence of Actinoplanes tereljensis NBRC 105297.</title>
        <authorList>
            <person name="Komaki H."/>
            <person name="Tamura T."/>
        </authorList>
    </citation>
    <scope>NUCLEOTIDE SEQUENCE</scope>
    <source>
        <strain evidence="1">NBRC 105297</strain>
    </source>
</reference>
<dbReference type="RefSeq" id="WP_203812624.1">
    <property type="nucleotide sequence ID" value="NZ_BOMY01000048.1"/>
</dbReference>
<proteinExistence type="predicted"/>
<organism evidence="1 2">
    <name type="scientific">Paractinoplanes tereljensis</name>
    <dbReference type="NCBI Taxonomy" id="571912"/>
    <lineage>
        <taxon>Bacteria</taxon>
        <taxon>Bacillati</taxon>
        <taxon>Actinomycetota</taxon>
        <taxon>Actinomycetes</taxon>
        <taxon>Micromonosporales</taxon>
        <taxon>Micromonosporaceae</taxon>
        <taxon>Paractinoplanes</taxon>
    </lineage>
</organism>
<gene>
    <name evidence="1" type="ORF">Ate02nite_74960</name>
</gene>
<dbReference type="EMBL" id="BOMY01000048">
    <property type="protein sequence ID" value="GIF24766.1"/>
    <property type="molecule type" value="Genomic_DNA"/>
</dbReference>
<sequence length="116" mass="12648">MDPVRPQVSPYTVKQFAHGELAKDSGSYVVDLIVELPDSVVHHHLGGGASDMSRQFRARYEIGQAGELAVYSLGVDPNSGRPDEPVKHIITYSPHGWRSVQGTALGQKPKDPQSML</sequence>
<dbReference type="Proteomes" id="UP000623608">
    <property type="component" value="Unassembled WGS sequence"/>
</dbReference>
<dbReference type="AlphaFoldDB" id="A0A919NT82"/>
<evidence type="ECO:0000313" key="1">
    <source>
        <dbReference type="EMBL" id="GIF24766.1"/>
    </source>
</evidence>
<protein>
    <submittedName>
        <fullName evidence="1">Uncharacterized protein</fullName>
    </submittedName>
</protein>
<name>A0A919NT82_9ACTN</name>
<accession>A0A919NT82</accession>